<gene>
    <name evidence="1" type="ORF">KZC51_04830</name>
</gene>
<name>A0ABT0FBL9_9MICO</name>
<dbReference type="Gene3D" id="2.70.98.10">
    <property type="match status" value="1"/>
</dbReference>
<protein>
    <recommendedName>
        <fullName evidence="3">Galactose mutarotase</fullName>
    </recommendedName>
</protein>
<dbReference type="InterPro" id="IPR011013">
    <property type="entry name" value="Gal_mutarotase_sf_dom"/>
</dbReference>
<evidence type="ECO:0000313" key="1">
    <source>
        <dbReference type="EMBL" id="MCK2035457.1"/>
    </source>
</evidence>
<evidence type="ECO:0000313" key="2">
    <source>
        <dbReference type="Proteomes" id="UP001300096"/>
    </source>
</evidence>
<dbReference type="InterPro" id="IPR014718">
    <property type="entry name" value="GH-type_carb-bd"/>
</dbReference>
<organism evidence="1 2">
    <name type="scientific">Microbacterium croceum</name>
    <dbReference type="NCBI Taxonomy" id="2851645"/>
    <lineage>
        <taxon>Bacteria</taxon>
        <taxon>Bacillati</taxon>
        <taxon>Actinomycetota</taxon>
        <taxon>Actinomycetes</taxon>
        <taxon>Micrococcales</taxon>
        <taxon>Microbacteriaceae</taxon>
        <taxon>Microbacterium</taxon>
    </lineage>
</organism>
<comment type="caution">
    <text evidence="1">The sequence shown here is derived from an EMBL/GenBank/DDBJ whole genome shotgun (WGS) entry which is preliminary data.</text>
</comment>
<dbReference type="RefSeq" id="WP_247628879.1">
    <property type="nucleotide sequence ID" value="NZ_JAHWXN010000001.1"/>
</dbReference>
<dbReference type="EMBL" id="JAHWXN010000001">
    <property type="protein sequence ID" value="MCK2035457.1"/>
    <property type="molecule type" value="Genomic_DNA"/>
</dbReference>
<dbReference type="Proteomes" id="UP001300096">
    <property type="component" value="Unassembled WGS sequence"/>
</dbReference>
<accession>A0ABT0FBL9</accession>
<keyword evidence="2" id="KW-1185">Reference proteome</keyword>
<dbReference type="SUPFAM" id="SSF74650">
    <property type="entry name" value="Galactose mutarotase-like"/>
    <property type="match status" value="1"/>
</dbReference>
<sequence>MREERVQWRGIAALRCSAGGTSVVIVPARGAKIVSLRDRTGREWLAQGDGRPVPGGPATAFEDAEMCGWDECVPTIDRSRTTTGLIAPDHGDAWNRAWQENPDGALSTHLPSVDAAFERRIGLDADGTLTLSYRVQAGPAGADILWAAHPLFLREEGDRIRLDAEKPLWDVSAPTAAPAAGDPGERVNARMPKGTSAKYYTDPEERPRWARIDRRDGASLRLEWEGRAVRTLGVWLDRSRFATENVVAFEPSTGWYDSVDAASAVDRVLRVGPGGTAEWSLVVRLTTS</sequence>
<proteinExistence type="predicted"/>
<evidence type="ECO:0008006" key="3">
    <source>
        <dbReference type="Google" id="ProtNLM"/>
    </source>
</evidence>
<reference evidence="1 2" key="1">
    <citation type="submission" date="2021-06" db="EMBL/GenBank/DDBJ databases">
        <title>Genome-based taxonomic framework of Microbacterium strains isolated from marine environment, the description of four new species and reclassification of four preexisting species.</title>
        <authorList>
            <person name="Lee S.D."/>
            <person name="Kim S.-M."/>
            <person name="Byeon Y.-S."/>
            <person name="Yang H.L."/>
            <person name="Kim I.S."/>
        </authorList>
    </citation>
    <scope>NUCLEOTIDE SEQUENCE [LARGE SCALE GENOMIC DNA]</scope>
    <source>
        <strain evidence="1 2">SSW1-49</strain>
    </source>
</reference>